<feature type="transmembrane region" description="Helical" evidence="1">
    <location>
        <begin position="332"/>
        <end position="349"/>
    </location>
</feature>
<dbReference type="AlphaFoldDB" id="A0A3D9YPW3"/>
<name>A0A3D9YPW3_9HYPH</name>
<gene>
    <name evidence="2" type="ORF">DES32_2760</name>
</gene>
<evidence type="ECO:0008006" key="4">
    <source>
        <dbReference type="Google" id="ProtNLM"/>
    </source>
</evidence>
<evidence type="ECO:0000313" key="3">
    <source>
        <dbReference type="Proteomes" id="UP000256900"/>
    </source>
</evidence>
<reference evidence="2 3" key="1">
    <citation type="submission" date="2018-08" db="EMBL/GenBank/DDBJ databases">
        <title>Genomic Encyclopedia of Type Strains, Phase IV (KMG-IV): sequencing the most valuable type-strain genomes for metagenomic binning, comparative biology and taxonomic classification.</title>
        <authorList>
            <person name="Goeker M."/>
        </authorList>
    </citation>
    <scope>NUCLEOTIDE SEQUENCE [LARGE SCALE GENOMIC DNA]</scope>
    <source>
        <strain evidence="2 3">BW863</strain>
    </source>
</reference>
<accession>A0A3D9YPW3</accession>
<organism evidence="2 3">
    <name type="scientific">Methylovirgula ligni</name>
    <dbReference type="NCBI Taxonomy" id="569860"/>
    <lineage>
        <taxon>Bacteria</taxon>
        <taxon>Pseudomonadati</taxon>
        <taxon>Pseudomonadota</taxon>
        <taxon>Alphaproteobacteria</taxon>
        <taxon>Hyphomicrobiales</taxon>
        <taxon>Beijerinckiaceae</taxon>
        <taxon>Methylovirgula</taxon>
    </lineage>
</organism>
<keyword evidence="1" id="KW-0812">Transmembrane</keyword>
<dbReference type="EMBL" id="QUMO01000004">
    <property type="protein sequence ID" value="REF84650.1"/>
    <property type="molecule type" value="Genomic_DNA"/>
</dbReference>
<feature type="transmembrane region" description="Helical" evidence="1">
    <location>
        <begin position="223"/>
        <end position="243"/>
    </location>
</feature>
<comment type="caution">
    <text evidence="2">The sequence shown here is derived from an EMBL/GenBank/DDBJ whole genome shotgun (WGS) entry which is preliminary data.</text>
</comment>
<feature type="transmembrane region" description="Helical" evidence="1">
    <location>
        <begin position="109"/>
        <end position="131"/>
    </location>
</feature>
<feature type="transmembrane region" description="Helical" evidence="1">
    <location>
        <begin position="255"/>
        <end position="281"/>
    </location>
</feature>
<feature type="transmembrane region" description="Helical" evidence="1">
    <location>
        <begin position="287"/>
        <end position="304"/>
    </location>
</feature>
<feature type="transmembrane region" description="Helical" evidence="1">
    <location>
        <begin position="361"/>
        <end position="383"/>
    </location>
</feature>
<proteinExistence type="predicted"/>
<dbReference type="OrthoDB" id="1815350at2"/>
<dbReference type="Proteomes" id="UP000256900">
    <property type="component" value="Unassembled WGS sequence"/>
</dbReference>
<sequence>MAFVDTLRRIARTPAEALLSPTAAAQEFDSTDTAAPATERGWPAVLILLALAAWLARVGSAHEPWFDEAQAWLLARDNSLTDLLLREVRYEGSPGLWHLLLWLVQRAGLPFSGLWLVSTTLACAGAAVILFKAPFPLWLRAACVTSYFFAYQYAVVARSYALDLLFLPVLALLFRERRERPLLYCTVLGLCANSNAHSFIIAGILFTEFLIATWRAKTWPPRIVQACAIFIALAAAAVFQARVPADVSFIVGPRGVSWVYALIQIDDAFMGSISLVTGAGLDPRSIALQWLATGFLLTPSIVLFWRAGVLPLFAALTASLIVFAFVEFANAWHAGFLYLAWLFCLWQSWPQAGRLARNGRYTLIASLVFLSVIQTYGAIAAGLRDIASPYSSGPAMAVELKAYRAAHPHARIAGMGFKSFTVAPWFPANIFANYNGGAERPAYYKWITTNRFAYAAELPAWRKLATGGYDALLLSPGEMARPVIDACMTAAVKAGYCLAAKTEGGMIWRGSILEGDDLFLFARGAICAGPRTAAKAGN</sequence>
<evidence type="ECO:0000313" key="2">
    <source>
        <dbReference type="EMBL" id="REF84650.1"/>
    </source>
</evidence>
<dbReference type="RefSeq" id="WP_115837273.1">
    <property type="nucleotide sequence ID" value="NZ_CP025086.1"/>
</dbReference>
<evidence type="ECO:0000256" key="1">
    <source>
        <dbReference type="SAM" id="Phobius"/>
    </source>
</evidence>
<keyword evidence="1" id="KW-1133">Transmembrane helix</keyword>
<feature type="transmembrane region" description="Helical" evidence="1">
    <location>
        <begin position="309"/>
        <end position="326"/>
    </location>
</feature>
<keyword evidence="1" id="KW-0472">Membrane</keyword>
<protein>
    <recommendedName>
        <fullName evidence="4">Dolichyl-phosphate-mannose-protein mannosyltransferase</fullName>
    </recommendedName>
</protein>
<feature type="transmembrane region" description="Helical" evidence="1">
    <location>
        <begin position="181"/>
        <end position="211"/>
    </location>
</feature>
<feature type="transmembrane region" description="Helical" evidence="1">
    <location>
        <begin position="151"/>
        <end position="174"/>
    </location>
</feature>
<keyword evidence="3" id="KW-1185">Reference proteome</keyword>